<reference evidence="3" key="2">
    <citation type="submission" date="2015-01" db="EMBL/GenBank/DDBJ databases">
        <title>Evolutionary Origins and Diversification of the Mycorrhizal Mutualists.</title>
        <authorList>
            <consortium name="DOE Joint Genome Institute"/>
            <consortium name="Mycorrhizal Genomics Consortium"/>
            <person name="Kohler A."/>
            <person name="Kuo A."/>
            <person name="Nagy L.G."/>
            <person name="Floudas D."/>
            <person name="Copeland A."/>
            <person name="Barry K.W."/>
            <person name="Cichocki N."/>
            <person name="Veneault-Fourrey C."/>
            <person name="LaButti K."/>
            <person name="Lindquist E.A."/>
            <person name="Lipzen A."/>
            <person name="Lundell T."/>
            <person name="Morin E."/>
            <person name="Murat C."/>
            <person name="Riley R."/>
            <person name="Ohm R."/>
            <person name="Sun H."/>
            <person name="Tunlid A."/>
            <person name="Henrissat B."/>
            <person name="Grigoriev I.V."/>
            <person name="Hibbett D.S."/>
            <person name="Martin F."/>
        </authorList>
    </citation>
    <scope>NUCLEOTIDE SEQUENCE [LARGE SCALE GENOMIC DNA]</scope>
    <source>
        <strain evidence="3">441</strain>
    </source>
</reference>
<proteinExistence type="predicted"/>
<reference evidence="2 3" key="1">
    <citation type="submission" date="2014-04" db="EMBL/GenBank/DDBJ databases">
        <authorList>
            <consortium name="DOE Joint Genome Institute"/>
            <person name="Kuo A."/>
            <person name="Kohler A."/>
            <person name="Costa M.D."/>
            <person name="Nagy L.G."/>
            <person name="Floudas D."/>
            <person name="Copeland A."/>
            <person name="Barry K.W."/>
            <person name="Cichocki N."/>
            <person name="Veneault-Fourrey C."/>
            <person name="LaButti K."/>
            <person name="Lindquist E.A."/>
            <person name="Lipzen A."/>
            <person name="Lundell T."/>
            <person name="Morin E."/>
            <person name="Murat C."/>
            <person name="Sun H."/>
            <person name="Tunlid A."/>
            <person name="Henrissat B."/>
            <person name="Grigoriev I.V."/>
            <person name="Hibbett D.S."/>
            <person name="Martin F."/>
            <person name="Nordberg H.P."/>
            <person name="Cantor M.N."/>
            <person name="Hua S.X."/>
        </authorList>
    </citation>
    <scope>NUCLEOTIDE SEQUENCE [LARGE SCALE GENOMIC DNA]</scope>
    <source>
        <strain evidence="2 3">441</strain>
    </source>
</reference>
<accession>A0A0C9ZKX6</accession>
<organism evidence="2 3">
    <name type="scientific">Pisolithus microcarpus 441</name>
    <dbReference type="NCBI Taxonomy" id="765257"/>
    <lineage>
        <taxon>Eukaryota</taxon>
        <taxon>Fungi</taxon>
        <taxon>Dikarya</taxon>
        <taxon>Basidiomycota</taxon>
        <taxon>Agaricomycotina</taxon>
        <taxon>Agaricomycetes</taxon>
        <taxon>Agaricomycetidae</taxon>
        <taxon>Boletales</taxon>
        <taxon>Sclerodermatineae</taxon>
        <taxon>Pisolithaceae</taxon>
        <taxon>Pisolithus</taxon>
    </lineage>
</organism>
<keyword evidence="3" id="KW-1185">Reference proteome</keyword>
<dbReference type="OrthoDB" id="2693043at2759"/>
<dbReference type="Proteomes" id="UP000054018">
    <property type="component" value="Unassembled WGS sequence"/>
</dbReference>
<evidence type="ECO:0000313" key="2">
    <source>
        <dbReference type="EMBL" id="KIK20563.1"/>
    </source>
</evidence>
<sequence length="369" mass="40480">MDANLDFVELQVGGGGQAKASPPPILTPTCLRTAIKAMNHDGGLISKAQACCTQQTISPVPMIEIPGPTPGDDPFVASPDIRCTSELFQDMENVMCFHCDQGGSAEGDGNVHTELDMGSCNSPPPRLLSLDYEKRGLAEPGNTTGTDPDTGSCNSPTPKGKLLGHEQRGSKEYSYAGIDTGGSLAPTWSTTNTADTLPVPWCNSPVTSPQDLHFGNNNIDLDEMLNECTFTVGRPSEAILDMIQEGLDHINVYLTDLTTRSGQPPQQIIDCFLKQYAQLNPTNDWNRYSKYFTHYTKWELERLQMTGASASSIDGTPSVTVHKKCYELFKKEYCDTWQEILIKFEESTQYTETGKTVSQQQQLFNKSAK</sequence>
<evidence type="ECO:0000256" key="1">
    <source>
        <dbReference type="SAM" id="MobiDB-lite"/>
    </source>
</evidence>
<evidence type="ECO:0000313" key="3">
    <source>
        <dbReference type="Proteomes" id="UP000054018"/>
    </source>
</evidence>
<gene>
    <name evidence="2" type="ORF">PISMIDRAFT_12928</name>
</gene>
<dbReference type="HOGENOM" id="CLU_618287_0_0_1"/>
<feature type="compositionally biased region" description="Low complexity" evidence="1">
    <location>
        <begin position="140"/>
        <end position="151"/>
    </location>
</feature>
<dbReference type="AlphaFoldDB" id="A0A0C9ZKX6"/>
<dbReference type="EMBL" id="KN833763">
    <property type="protein sequence ID" value="KIK20563.1"/>
    <property type="molecule type" value="Genomic_DNA"/>
</dbReference>
<protein>
    <submittedName>
        <fullName evidence="2">Uncharacterized protein</fullName>
    </submittedName>
</protein>
<feature type="region of interest" description="Disordered" evidence="1">
    <location>
        <begin position="136"/>
        <end position="168"/>
    </location>
</feature>
<name>A0A0C9ZKX6_9AGAM</name>